<dbReference type="InterPro" id="IPR051923">
    <property type="entry name" value="Glycosyl_Hydrolase_39"/>
</dbReference>
<dbReference type="Gene3D" id="3.20.20.80">
    <property type="entry name" value="Glycosidases"/>
    <property type="match status" value="1"/>
</dbReference>
<feature type="domain" description="Glycosyl hydrolases family 39 N-terminal catalytic" evidence="4">
    <location>
        <begin position="292"/>
        <end position="423"/>
    </location>
</feature>
<evidence type="ECO:0000256" key="3">
    <source>
        <dbReference type="ARBA" id="ARBA00023295"/>
    </source>
</evidence>
<dbReference type="SUPFAM" id="SSF51445">
    <property type="entry name" value="(Trans)glycosidases"/>
    <property type="match status" value="1"/>
</dbReference>
<sequence>MSIPADVTPTGRSRRRPRRLAAAFVAAALAAATPPSVLPAAAAADSADITDAFTGDVGSSPAGWTASPEGGTATVQQVSELERSLRLQDDSTTASMVVTRSLGTTRSTLVAAARLRAAQTTSVIGVHLRGPAGDAATVAVDAAGRLYTYNGAKRVELGTYRADEWLDLRIVAQPTARKYGVFLKGKQIAADLSFRVGTSTLTDLRIGVSRESVGTVWIDDVRVFASPAPGGWTPVGTVTPRTAKQIGSSRLLSGCETTGRKYAKFSEYRDQLLALGTTTCRVQPEWNAVEANADGKYNWTTVDEIVDALLEAGIQPWLQVSYGNWAYGKKGIPAGGANLGAPLPSGAGLEVNANWVRAMVERYKPGGVRYQGRGAGYGVRHWEIWNEPNHPDAPSTIGADYAAYYKLMATIVRQQQPDAVLFGVEYGLDVAFADKFMSALKAAKDEGEADGDTTKQAARIALVNGFSYHPYSNYPDNPALYNSMAALRTVLAKYSPAIEIRQGENGAPSTAGSVGAFGQDTFTEYSQNSYDLRRVVGDLGVGISTELLGTVDLWYRWTPSSAPQINSKGLVAATSGLKATYTKRSYYGVQNVAALFDNTLSPVTRLEPSDDIKKKSPIQGFDFTTSGNGDRTVTARAFEKNGSGQHAVALWFGGDPAQQPRYDSTGKEIDIASRPDRVPNENRATKPVTVTFRDAKMSNPRLVDLTTGTVYRIPPSAVSRHGSSLTITGVPIGNTPVVIADRSITGG</sequence>
<dbReference type="Pfam" id="PF01229">
    <property type="entry name" value="Glyco_hydro_39"/>
    <property type="match status" value="1"/>
</dbReference>
<reference evidence="6" key="1">
    <citation type="journal article" date="2019" name="Int. J. Syst. Evol. Microbiol.">
        <title>The Global Catalogue of Microorganisms (GCM) 10K type strain sequencing project: providing services to taxonomists for standard genome sequencing and annotation.</title>
        <authorList>
            <consortium name="The Broad Institute Genomics Platform"/>
            <consortium name="The Broad Institute Genome Sequencing Center for Infectious Disease"/>
            <person name="Wu L."/>
            <person name="Ma J."/>
        </authorList>
    </citation>
    <scope>NUCLEOTIDE SEQUENCE [LARGE SCALE GENOMIC DNA]</scope>
    <source>
        <strain evidence="6">CGMCC 4.7319</strain>
    </source>
</reference>
<dbReference type="RefSeq" id="WP_189155742.1">
    <property type="nucleotide sequence ID" value="NZ_BMNC01000004.1"/>
</dbReference>
<protein>
    <recommendedName>
        <fullName evidence="4">Glycosyl hydrolases family 39 N-terminal catalytic domain-containing protein</fullName>
    </recommendedName>
</protein>
<comment type="caution">
    <text evidence="5">The sequence shown here is derived from an EMBL/GenBank/DDBJ whole genome shotgun (WGS) entry which is preliminary data.</text>
</comment>
<dbReference type="InterPro" id="IPR049166">
    <property type="entry name" value="GH39_cat"/>
</dbReference>
<dbReference type="EMBL" id="BMNC01000004">
    <property type="protein sequence ID" value="GGM94173.1"/>
    <property type="molecule type" value="Genomic_DNA"/>
</dbReference>
<evidence type="ECO:0000256" key="1">
    <source>
        <dbReference type="ARBA" id="ARBA00008875"/>
    </source>
</evidence>
<dbReference type="PANTHER" id="PTHR12631:SF10">
    <property type="entry name" value="BETA-XYLOSIDASE-LIKE PROTEIN-RELATED"/>
    <property type="match status" value="1"/>
</dbReference>
<proteinExistence type="inferred from homology"/>
<evidence type="ECO:0000313" key="5">
    <source>
        <dbReference type="EMBL" id="GGM94173.1"/>
    </source>
</evidence>
<gene>
    <name evidence="5" type="ORF">GCM10011609_34530</name>
</gene>
<comment type="similarity">
    <text evidence="1">Belongs to the glycosyl hydrolase 39 family.</text>
</comment>
<keyword evidence="2" id="KW-0378">Hydrolase</keyword>
<evidence type="ECO:0000259" key="4">
    <source>
        <dbReference type="Pfam" id="PF01229"/>
    </source>
</evidence>
<dbReference type="Proteomes" id="UP000597656">
    <property type="component" value="Unassembled WGS sequence"/>
</dbReference>
<dbReference type="PROSITE" id="PS51318">
    <property type="entry name" value="TAT"/>
    <property type="match status" value="1"/>
</dbReference>
<dbReference type="InterPro" id="IPR006311">
    <property type="entry name" value="TAT_signal"/>
</dbReference>
<organism evidence="5 6">
    <name type="scientific">Lentzea pudingi</name>
    <dbReference type="NCBI Taxonomy" id="1789439"/>
    <lineage>
        <taxon>Bacteria</taxon>
        <taxon>Bacillati</taxon>
        <taxon>Actinomycetota</taxon>
        <taxon>Actinomycetes</taxon>
        <taxon>Pseudonocardiales</taxon>
        <taxon>Pseudonocardiaceae</taxon>
        <taxon>Lentzea</taxon>
    </lineage>
</organism>
<keyword evidence="6" id="KW-1185">Reference proteome</keyword>
<name>A0ABQ2I0E7_9PSEU</name>
<dbReference type="PANTHER" id="PTHR12631">
    <property type="entry name" value="ALPHA-L-IDURONIDASE"/>
    <property type="match status" value="1"/>
</dbReference>
<accession>A0ABQ2I0E7</accession>
<keyword evidence="3" id="KW-0326">Glycosidase</keyword>
<dbReference type="InterPro" id="IPR017853">
    <property type="entry name" value="GH"/>
</dbReference>
<evidence type="ECO:0000256" key="2">
    <source>
        <dbReference type="ARBA" id="ARBA00022801"/>
    </source>
</evidence>
<evidence type="ECO:0000313" key="6">
    <source>
        <dbReference type="Proteomes" id="UP000597656"/>
    </source>
</evidence>